<dbReference type="PRINTS" id="PR00010">
    <property type="entry name" value="EGFBLOOD"/>
</dbReference>
<organism evidence="9 10">
    <name type="scientific">Acropora cervicornis</name>
    <name type="common">Staghorn coral</name>
    <dbReference type="NCBI Taxonomy" id="6130"/>
    <lineage>
        <taxon>Eukaryota</taxon>
        <taxon>Metazoa</taxon>
        <taxon>Cnidaria</taxon>
        <taxon>Anthozoa</taxon>
        <taxon>Hexacorallia</taxon>
        <taxon>Scleractinia</taxon>
        <taxon>Astrocoeniina</taxon>
        <taxon>Acroporidae</taxon>
        <taxon>Acropora</taxon>
    </lineage>
</organism>
<dbReference type="Pfam" id="PF00008">
    <property type="entry name" value="EGF"/>
    <property type="match status" value="2"/>
</dbReference>
<dbReference type="PROSITE" id="PS01187">
    <property type="entry name" value="EGF_CA"/>
    <property type="match status" value="1"/>
</dbReference>
<protein>
    <submittedName>
        <fullName evidence="9">Uromodulin</fullName>
    </submittedName>
</protein>
<feature type="domain" description="EGF-like" evidence="7">
    <location>
        <begin position="195"/>
        <end position="232"/>
    </location>
</feature>
<dbReference type="GO" id="GO:0005509">
    <property type="term" value="F:calcium ion binding"/>
    <property type="evidence" value="ECO:0007669"/>
    <property type="project" value="InterPro"/>
</dbReference>
<feature type="disulfide bond" evidence="6">
    <location>
        <begin position="222"/>
        <end position="231"/>
    </location>
</feature>
<dbReference type="Pfam" id="PF23283">
    <property type="entry name" value="D8C_UMOD"/>
    <property type="match status" value="1"/>
</dbReference>
<dbReference type="FunFam" id="2.10.25.10:FF:000012">
    <property type="entry name" value="Delta-like protein"/>
    <property type="match status" value="1"/>
</dbReference>
<keyword evidence="5" id="KW-0325">Glycoprotein</keyword>
<evidence type="ECO:0000256" key="6">
    <source>
        <dbReference type="PROSITE-ProRule" id="PRU00076"/>
    </source>
</evidence>
<evidence type="ECO:0000256" key="5">
    <source>
        <dbReference type="ARBA" id="ARBA00023180"/>
    </source>
</evidence>
<comment type="caution">
    <text evidence="6">Lacks conserved residue(s) required for the propagation of feature annotation.</text>
</comment>
<dbReference type="SUPFAM" id="SSF57414">
    <property type="entry name" value="Hairpin loop containing domain-like"/>
    <property type="match status" value="1"/>
</dbReference>
<keyword evidence="10" id="KW-1185">Reference proteome</keyword>
<proteinExistence type="predicted"/>
<evidence type="ECO:0000259" key="8">
    <source>
        <dbReference type="PROSITE" id="PS50948"/>
    </source>
</evidence>
<dbReference type="GO" id="GO:0035282">
    <property type="term" value="P:segmentation"/>
    <property type="evidence" value="ECO:0007669"/>
    <property type="project" value="UniProtKB-ARBA"/>
</dbReference>
<dbReference type="SUPFAM" id="SSF57196">
    <property type="entry name" value="EGF/Laminin"/>
    <property type="match status" value="2"/>
</dbReference>
<dbReference type="InterPro" id="IPR003609">
    <property type="entry name" value="Pan_app"/>
</dbReference>
<dbReference type="InterPro" id="IPR000742">
    <property type="entry name" value="EGF"/>
</dbReference>
<dbReference type="InterPro" id="IPR018097">
    <property type="entry name" value="EGF_Ca-bd_CS"/>
</dbReference>
<dbReference type="GO" id="GO:0019904">
    <property type="term" value="F:protein domain specific binding"/>
    <property type="evidence" value="ECO:0007669"/>
    <property type="project" value="UniProtKB-ARBA"/>
</dbReference>
<dbReference type="GO" id="GO:0005112">
    <property type="term" value="F:Notch binding"/>
    <property type="evidence" value="ECO:0007669"/>
    <property type="project" value="TreeGrafter"/>
</dbReference>
<dbReference type="PROSITE" id="PS50948">
    <property type="entry name" value="PAN"/>
    <property type="match status" value="1"/>
</dbReference>
<dbReference type="InterPro" id="IPR000152">
    <property type="entry name" value="EGF-type_Asp/Asn_hydroxyl_site"/>
</dbReference>
<dbReference type="SMART" id="SM00179">
    <property type="entry name" value="EGF_CA"/>
    <property type="match status" value="2"/>
</dbReference>
<dbReference type="Gene3D" id="2.10.25.10">
    <property type="entry name" value="Laminin"/>
    <property type="match status" value="2"/>
</dbReference>
<dbReference type="PROSITE" id="PS01186">
    <property type="entry name" value="EGF_2"/>
    <property type="match status" value="1"/>
</dbReference>
<dbReference type="EMBL" id="JARQWQ010000037">
    <property type="protein sequence ID" value="KAK2560268.1"/>
    <property type="molecule type" value="Genomic_DNA"/>
</dbReference>
<dbReference type="Pfam" id="PF00024">
    <property type="entry name" value="PAN_1"/>
    <property type="match status" value="1"/>
</dbReference>
<evidence type="ECO:0000259" key="7">
    <source>
        <dbReference type="PROSITE" id="PS50026"/>
    </source>
</evidence>
<evidence type="ECO:0000256" key="3">
    <source>
        <dbReference type="ARBA" id="ARBA00022737"/>
    </source>
</evidence>
<dbReference type="GO" id="GO:0007219">
    <property type="term" value="P:Notch signaling pathway"/>
    <property type="evidence" value="ECO:0007669"/>
    <property type="project" value="TreeGrafter"/>
</dbReference>
<reference evidence="9" key="1">
    <citation type="journal article" date="2023" name="G3 (Bethesda)">
        <title>Whole genome assembly and annotation of the endangered Caribbean coral Acropora cervicornis.</title>
        <authorList>
            <person name="Selwyn J.D."/>
            <person name="Vollmer S.V."/>
        </authorList>
    </citation>
    <scope>NUCLEOTIDE SEQUENCE</scope>
    <source>
        <strain evidence="9">K2</strain>
    </source>
</reference>
<gene>
    <name evidence="9" type="ORF">P5673_017259</name>
</gene>
<name>A0AAD9V3V3_ACRCE</name>
<dbReference type="Gene3D" id="3.50.4.10">
    <property type="entry name" value="Hepatocyte Growth Factor"/>
    <property type="match status" value="1"/>
</dbReference>
<keyword evidence="1 6" id="KW-0245">EGF-like domain</keyword>
<sequence length="396" mass="44844">AMQRPTLPAVFKVFSPILMLYFHVYSEGLQLILKSDNCVKSIEGVSLLKHSYKSFLEQDLFKCYQQCKVDNFCQSINFYKDRNFCQLNNRTQSERFQRALVPNLNAYYMDNPRRAFLGTSPLLAAISCQEIKDSSLGLAPDDRYWLFSEGPGSKSVEVYCDMERAARQWNCNLRSSPCSAAIKQEKLTYDTSSSAVITCTGHPCKNGGSCEYHGNDVFSCKCPLGYSGRHCEIDVNECSSNPCLNDGTCIDLVHGYNCTCPHNFTGIRCELGLGSECNSYFVNQETDRSVTYMTGSSAYKCDRNLAAGWYRFNSTAGSKMPTYCIEKKRCNTHASGWLNGTHPTSQEGIVNRTVCFNWKSKCCNWQKSIRVRNCGLFFVYYLTKASICYLRYCVTN</sequence>
<keyword evidence="2" id="KW-0732">Signal</keyword>
<dbReference type="InterPro" id="IPR001881">
    <property type="entry name" value="EGF-like_Ca-bd_dom"/>
</dbReference>
<dbReference type="PANTHER" id="PTHR12916">
    <property type="entry name" value="CYTOCHROME C OXIDASE POLYPEPTIDE VIC-2"/>
    <property type="match status" value="1"/>
</dbReference>
<dbReference type="SMART" id="SM00181">
    <property type="entry name" value="EGF"/>
    <property type="match status" value="2"/>
</dbReference>
<feature type="disulfide bond" evidence="6">
    <location>
        <begin position="260"/>
        <end position="269"/>
    </location>
</feature>
<feature type="domain" description="EGF-like" evidence="7">
    <location>
        <begin position="234"/>
        <end position="270"/>
    </location>
</feature>
<evidence type="ECO:0000256" key="4">
    <source>
        <dbReference type="ARBA" id="ARBA00023157"/>
    </source>
</evidence>
<dbReference type="GO" id="GO:0030097">
    <property type="term" value="P:hemopoiesis"/>
    <property type="evidence" value="ECO:0007669"/>
    <property type="project" value="UniProtKB-ARBA"/>
</dbReference>
<feature type="non-terminal residue" evidence="9">
    <location>
        <position position="1"/>
    </location>
</feature>
<accession>A0AAD9V3V3</accession>
<dbReference type="PROSITE" id="PS50026">
    <property type="entry name" value="EGF_3"/>
    <property type="match status" value="2"/>
</dbReference>
<dbReference type="InterPro" id="IPR057774">
    <property type="entry name" value="D8C_UMOD/GP2/OIT3-like"/>
</dbReference>
<dbReference type="Proteomes" id="UP001249851">
    <property type="component" value="Unassembled WGS sequence"/>
</dbReference>
<reference evidence="9" key="2">
    <citation type="journal article" date="2023" name="Science">
        <title>Genomic signatures of disease resistance in endangered staghorn corals.</title>
        <authorList>
            <person name="Vollmer S.V."/>
            <person name="Selwyn J.D."/>
            <person name="Despard B.A."/>
            <person name="Roesel C.L."/>
        </authorList>
    </citation>
    <scope>NUCLEOTIDE SEQUENCE</scope>
    <source>
        <strain evidence="9">K2</strain>
    </source>
</reference>
<dbReference type="PANTHER" id="PTHR12916:SF4">
    <property type="entry name" value="UNINFLATABLE, ISOFORM C"/>
    <property type="match status" value="1"/>
</dbReference>
<comment type="caution">
    <text evidence="9">The sequence shown here is derived from an EMBL/GenBank/DDBJ whole genome shotgun (WGS) entry which is preliminary data.</text>
</comment>
<feature type="domain" description="Apple" evidence="8">
    <location>
        <begin position="38"/>
        <end position="113"/>
    </location>
</feature>
<dbReference type="GO" id="GO:0009952">
    <property type="term" value="P:anterior/posterior pattern specification"/>
    <property type="evidence" value="ECO:0007669"/>
    <property type="project" value="UniProtKB-ARBA"/>
</dbReference>
<evidence type="ECO:0000256" key="1">
    <source>
        <dbReference type="ARBA" id="ARBA00022536"/>
    </source>
</evidence>
<dbReference type="GO" id="GO:0048863">
    <property type="term" value="P:stem cell differentiation"/>
    <property type="evidence" value="ECO:0007669"/>
    <property type="project" value="UniProtKB-ARBA"/>
</dbReference>
<evidence type="ECO:0000313" key="10">
    <source>
        <dbReference type="Proteomes" id="UP001249851"/>
    </source>
</evidence>
<dbReference type="PROSITE" id="PS00010">
    <property type="entry name" value="ASX_HYDROXYL"/>
    <property type="match status" value="1"/>
</dbReference>
<keyword evidence="4 6" id="KW-1015">Disulfide bond</keyword>
<evidence type="ECO:0000256" key="2">
    <source>
        <dbReference type="ARBA" id="ARBA00022729"/>
    </source>
</evidence>
<dbReference type="AlphaFoldDB" id="A0AAD9V3V3"/>
<dbReference type="CDD" id="cd00054">
    <property type="entry name" value="EGF_CA"/>
    <property type="match status" value="2"/>
</dbReference>
<dbReference type="GO" id="GO:0048646">
    <property type="term" value="P:anatomical structure formation involved in morphogenesis"/>
    <property type="evidence" value="ECO:0007669"/>
    <property type="project" value="UniProtKB-ARBA"/>
</dbReference>
<dbReference type="FunFam" id="2.10.25.10:FF:000122">
    <property type="entry name" value="Protein crumbs homolog 2"/>
    <property type="match status" value="1"/>
</dbReference>
<evidence type="ECO:0000313" key="9">
    <source>
        <dbReference type="EMBL" id="KAK2560268.1"/>
    </source>
</evidence>
<keyword evidence="3" id="KW-0677">Repeat</keyword>
<dbReference type="PROSITE" id="PS00022">
    <property type="entry name" value="EGF_1"/>
    <property type="match status" value="2"/>
</dbReference>